<feature type="domain" description="Glutamine amidotransferase" evidence="1">
    <location>
        <begin position="20"/>
        <end position="178"/>
    </location>
</feature>
<comment type="caution">
    <text evidence="2">The sequence shown here is derived from an EMBL/GenBank/DDBJ whole genome shotgun (WGS) entry which is preliminary data.</text>
</comment>
<dbReference type="GO" id="GO:0005829">
    <property type="term" value="C:cytosol"/>
    <property type="evidence" value="ECO:0007669"/>
    <property type="project" value="TreeGrafter"/>
</dbReference>
<accession>A0A3A8A8N2</accession>
<dbReference type="PROSITE" id="PS51273">
    <property type="entry name" value="GATASE_TYPE_1"/>
    <property type="match status" value="1"/>
</dbReference>
<evidence type="ECO:0000259" key="1">
    <source>
        <dbReference type="Pfam" id="PF00117"/>
    </source>
</evidence>
<dbReference type="PANTHER" id="PTHR42695">
    <property type="entry name" value="GLUTAMINE AMIDOTRANSFERASE YLR126C-RELATED"/>
    <property type="match status" value="1"/>
</dbReference>
<organism evidence="2 3">
    <name type="scientific">Oceaniradius stylonematis</name>
    <dbReference type="NCBI Taxonomy" id="2184161"/>
    <lineage>
        <taxon>Bacteria</taxon>
        <taxon>Pseudomonadati</taxon>
        <taxon>Pseudomonadota</taxon>
        <taxon>Alphaproteobacteria</taxon>
        <taxon>Hyphomicrobiales</taxon>
        <taxon>Ahrensiaceae</taxon>
        <taxon>Oceaniradius</taxon>
    </lineage>
</organism>
<dbReference type="Proteomes" id="UP000246132">
    <property type="component" value="Unassembled WGS sequence"/>
</dbReference>
<dbReference type="PRINTS" id="PR00096">
    <property type="entry name" value="GATASE"/>
</dbReference>
<proteinExistence type="predicted"/>
<dbReference type="InterPro" id="IPR044992">
    <property type="entry name" value="ChyE-like"/>
</dbReference>
<dbReference type="CDD" id="cd01741">
    <property type="entry name" value="GATase1_1"/>
    <property type="match status" value="1"/>
</dbReference>
<dbReference type="AlphaFoldDB" id="A0A3A8A8N2"/>
<dbReference type="EMBL" id="QFWV02000007">
    <property type="protein sequence ID" value="RKF06285.1"/>
    <property type="molecule type" value="Genomic_DNA"/>
</dbReference>
<dbReference type="PANTHER" id="PTHR42695:SF5">
    <property type="entry name" value="GLUTAMINE AMIDOTRANSFERASE YLR126C-RELATED"/>
    <property type="match status" value="1"/>
</dbReference>
<keyword evidence="3" id="KW-1185">Reference proteome</keyword>
<dbReference type="Pfam" id="PF00117">
    <property type="entry name" value="GATase"/>
    <property type="match status" value="1"/>
</dbReference>
<sequence length="230" mass="25090">MIEHWAVAEPDAGRRHLIAHGHDVRVVEPWRGETLPVLTGDEAGVMIMGGPQMVTDLAVYPYLSAECALIEQAMAKSVPLVGVCLGSQLIAHVLGASVDFNPEGRMAMGFYPLDVTSAGRDIFDGPLMALSGNQQGWTVPPGATMLSHGNPALTPNQAFRTGDTTIGFQFHPEVTRTILDQWQTEFAGLIGRSGTQSKSEQDDGFARHDAVLKAWYFDFLDRWFQTHLAT</sequence>
<evidence type="ECO:0000313" key="3">
    <source>
        <dbReference type="Proteomes" id="UP000246132"/>
    </source>
</evidence>
<dbReference type="InterPro" id="IPR029062">
    <property type="entry name" value="Class_I_gatase-like"/>
</dbReference>
<reference evidence="2 3" key="1">
    <citation type="journal article" date="2018" name="Int. J. Syst. Bacteriol.">
        <title>Oceaniradius stylonemae gen. nov., sp. nov., isolated from a red alga, Stylonema cornu-cervi.</title>
        <authorList>
            <person name="Jeong S."/>
        </authorList>
    </citation>
    <scope>NUCLEOTIDE SEQUENCE [LARGE SCALE GENOMIC DNA]</scope>
    <source>
        <strain evidence="2 3">StC1</strain>
    </source>
</reference>
<dbReference type="SUPFAM" id="SSF52317">
    <property type="entry name" value="Class I glutamine amidotransferase-like"/>
    <property type="match status" value="1"/>
</dbReference>
<protein>
    <recommendedName>
        <fullName evidence="1">Glutamine amidotransferase domain-containing protein</fullName>
    </recommendedName>
</protein>
<dbReference type="Gene3D" id="3.40.50.880">
    <property type="match status" value="1"/>
</dbReference>
<evidence type="ECO:0000313" key="2">
    <source>
        <dbReference type="EMBL" id="RKF06285.1"/>
    </source>
</evidence>
<gene>
    <name evidence="2" type="ORF">DEM25_011665</name>
</gene>
<name>A0A3A8A8N2_9HYPH</name>
<dbReference type="InterPro" id="IPR017926">
    <property type="entry name" value="GATASE"/>
</dbReference>